<name>A0A0B6Y4Y8_9EUPU</name>
<feature type="non-terminal residue" evidence="3">
    <location>
        <position position="1"/>
    </location>
</feature>
<dbReference type="SUPFAM" id="SSF49265">
    <property type="entry name" value="Fibronectin type III"/>
    <property type="match status" value="1"/>
</dbReference>
<feature type="non-terminal residue" evidence="3">
    <location>
        <position position="95"/>
    </location>
</feature>
<dbReference type="AlphaFoldDB" id="A0A0B6Y4Y8"/>
<evidence type="ECO:0000313" key="3">
    <source>
        <dbReference type="EMBL" id="CEK51163.1"/>
    </source>
</evidence>
<dbReference type="EMBL" id="HACG01004298">
    <property type="protein sequence ID" value="CEK51163.1"/>
    <property type="molecule type" value="Transcribed_RNA"/>
</dbReference>
<dbReference type="CDD" id="cd00063">
    <property type="entry name" value="FN3"/>
    <property type="match status" value="1"/>
</dbReference>
<keyword evidence="1" id="KW-0677">Repeat</keyword>
<gene>
    <name evidence="3" type="primary">ORF12683</name>
</gene>
<organism evidence="3">
    <name type="scientific">Arion vulgaris</name>
    <dbReference type="NCBI Taxonomy" id="1028688"/>
    <lineage>
        <taxon>Eukaryota</taxon>
        <taxon>Metazoa</taxon>
        <taxon>Spiralia</taxon>
        <taxon>Lophotrochozoa</taxon>
        <taxon>Mollusca</taxon>
        <taxon>Gastropoda</taxon>
        <taxon>Heterobranchia</taxon>
        <taxon>Euthyneura</taxon>
        <taxon>Panpulmonata</taxon>
        <taxon>Eupulmonata</taxon>
        <taxon>Stylommatophora</taxon>
        <taxon>Helicina</taxon>
        <taxon>Arionoidea</taxon>
        <taxon>Arionidae</taxon>
        <taxon>Arion</taxon>
    </lineage>
</organism>
<dbReference type="Gene3D" id="2.60.40.10">
    <property type="entry name" value="Immunoglobulins"/>
    <property type="match status" value="1"/>
</dbReference>
<evidence type="ECO:0000259" key="2">
    <source>
        <dbReference type="PROSITE" id="PS50853"/>
    </source>
</evidence>
<proteinExistence type="predicted"/>
<sequence length="95" mass="10283">SERTDEDVPSASPGNLVTISKSSTFIFVGWSPVPILQQNGIIQGYKVKYLADRTGSEPQYMDVAGAKSLNVTLTGLWKFTKYSVQAQALTRVGDG</sequence>
<feature type="domain" description="Fibronectin type-III" evidence="2">
    <location>
        <begin position="12"/>
        <end position="95"/>
    </location>
</feature>
<dbReference type="SMART" id="SM00060">
    <property type="entry name" value="FN3"/>
    <property type="match status" value="1"/>
</dbReference>
<dbReference type="FunFam" id="2.60.40.10:FF:000028">
    <property type="entry name" value="Neuronal cell adhesion molecule"/>
    <property type="match status" value="1"/>
</dbReference>
<dbReference type="InterPro" id="IPR003961">
    <property type="entry name" value="FN3_dom"/>
</dbReference>
<dbReference type="InterPro" id="IPR036116">
    <property type="entry name" value="FN3_sf"/>
</dbReference>
<dbReference type="InterPro" id="IPR013783">
    <property type="entry name" value="Ig-like_fold"/>
</dbReference>
<dbReference type="Pfam" id="PF00041">
    <property type="entry name" value="fn3"/>
    <property type="match status" value="1"/>
</dbReference>
<accession>A0A0B6Y4Y8</accession>
<dbReference type="PROSITE" id="PS50853">
    <property type="entry name" value="FN3"/>
    <property type="match status" value="1"/>
</dbReference>
<protein>
    <recommendedName>
        <fullName evidence="2">Fibronectin type-III domain-containing protein</fullName>
    </recommendedName>
</protein>
<evidence type="ECO:0000256" key="1">
    <source>
        <dbReference type="ARBA" id="ARBA00022737"/>
    </source>
</evidence>
<reference evidence="3" key="1">
    <citation type="submission" date="2014-12" db="EMBL/GenBank/DDBJ databases">
        <title>Insight into the proteome of Arion vulgaris.</title>
        <authorList>
            <person name="Aradska J."/>
            <person name="Bulat T."/>
            <person name="Smidak R."/>
            <person name="Sarate P."/>
            <person name="Gangsoo J."/>
            <person name="Sialana F."/>
            <person name="Bilban M."/>
            <person name="Lubec G."/>
        </authorList>
    </citation>
    <scope>NUCLEOTIDE SEQUENCE</scope>
    <source>
        <tissue evidence="3">Skin</tissue>
    </source>
</reference>